<evidence type="ECO:0000256" key="2">
    <source>
        <dbReference type="ARBA" id="ARBA00022649"/>
    </source>
</evidence>
<dbReference type="Gene3D" id="3.30.920.30">
    <property type="entry name" value="Hypothetical protein"/>
    <property type="match status" value="1"/>
</dbReference>
<dbReference type="InterPro" id="IPR012933">
    <property type="entry name" value="HicA_mRNA_interferase"/>
</dbReference>
<evidence type="ECO:0000256" key="4">
    <source>
        <dbReference type="ARBA" id="ARBA00022759"/>
    </source>
</evidence>
<keyword evidence="7" id="KW-0346">Stress response</keyword>
<keyword evidence="3" id="KW-0540">Nuclease</keyword>
<organism evidence="8 9">
    <name type="scientific">Candidatus Devosia phytovorans</name>
    <dbReference type="NCBI Taxonomy" id="3121372"/>
    <lineage>
        <taxon>Bacteria</taxon>
        <taxon>Pseudomonadati</taxon>
        <taxon>Pseudomonadota</taxon>
        <taxon>Alphaproteobacteria</taxon>
        <taxon>Hyphomicrobiales</taxon>
        <taxon>Devosiaceae</taxon>
        <taxon>Devosia</taxon>
    </lineage>
</organism>
<evidence type="ECO:0000256" key="7">
    <source>
        <dbReference type="ARBA" id="ARBA00023016"/>
    </source>
</evidence>
<keyword evidence="2" id="KW-1277">Toxin-antitoxin system</keyword>
<dbReference type="Pfam" id="PF07927">
    <property type="entry name" value="HicA_toxin"/>
    <property type="match status" value="1"/>
</dbReference>
<dbReference type="EMBL" id="CP119312">
    <property type="protein sequence ID" value="WEK05955.1"/>
    <property type="molecule type" value="Genomic_DNA"/>
</dbReference>
<keyword evidence="5" id="KW-0378">Hydrolase</keyword>
<reference evidence="8" key="1">
    <citation type="submission" date="2023-03" db="EMBL/GenBank/DDBJ databases">
        <title>Andean soil-derived lignocellulolytic bacterial consortium as a source of novel taxa and putative plastic-active enzymes.</title>
        <authorList>
            <person name="Diaz-Garcia L."/>
            <person name="Chuvochina M."/>
            <person name="Feuerriegel G."/>
            <person name="Bunk B."/>
            <person name="Sproer C."/>
            <person name="Streit W.R."/>
            <person name="Rodriguez L.M."/>
            <person name="Overmann J."/>
            <person name="Jimenez D.J."/>
        </authorList>
    </citation>
    <scope>NUCLEOTIDE SEQUENCE</scope>
    <source>
        <strain evidence="8">MAG 4196</strain>
    </source>
</reference>
<dbReference type="Proteomes" id="UP001217476">
    <property type="component" value="Chromosome"/>
</dbReference>
<name>A0AAJ5VXZ0_9HYPH</name>
<protein>
    <submittedName>
        <fullName evidence="8">Type II toxin-antitoxin system HicA family toxin</fullName>
    </submittedName>
</protein>
<sequence length="62" mass="6998">MQHETNTGKIVARLLREGWEEAGGTKHAKFRKPDHPFILVPRHRTLTPGVAQSIARIAGWTK</sequence>
<keyword evidence="6" id="KW-0694">RNA-binding</keyword>
<evidence type="ECO:0000313" key="8">
    <source>
        <dbReference type="EMBL" id="WEK05955.1"/>
    </source>
</evidence>
<evidence type="ECO:0000256" key="3">
    <source>
        <dbReference type="ARBA" id="ARBA00022722"/>
    </source>
</evidence>
<evidence type="ECO:0000313" key="9">
    <source>
        <dbReference type="Proteomes" id="UP001217476"/>
    </source>
</evidence>
<evidence type="ECO:0000256" key="5">
    <source>
        <dbReference type="ARBA" id="ARBA00022801"/>
    </source>
</evidence>
<dbReference type="GO" id="GO:0004519">
    <property type="term" value="F:endonuclease activity"/>
    <property type="evidence" value="ECO:0007669"/>
    <property type="project" value="UniProtKB-KW"/>
</dbReference>
<proteinExistence type="inferred from homology"/>
<evidence type="ECO:0000256" key="1">
    <source>
        <dbReference type="ARBA" id="ARBA00006620"/>
    </source>
</evidence>
<keyword evidence="4" id="KW-0255">Endonuclease</keyword>
<accession>A0AAJ5VXZ0</accession>
<gene>
    <name evidence="8" type="ORF">P0Y65_06790</name>
</gene>
<dbReference type="AlphaFoldDB" id="A0AAJ5VXZ0"/>
<dbReference type="InterPro" id="IPR038570">
    <property type="entry name" value="HicA_sf"/>
</dbReference>
<dbReference type="SUPFAM" id="SSF54786">
    <property type="entry name" value="YcfA/nrd intein domain"/>
    <property type="match status" value="1"/>
</dbReference>
<dbReference type="GO" id="GO:0016787">
    <property type="term" value="F:hydrolase activity"/>
    <property type="evidence" value="ECO:0007669"/>
    <property type="project" value="UniProtKB-KW"/>
</dbReference>
<dbReference type="GO" id="GO:0003729">
    <property type="term" value="F:mRNA binding"/>
    <property type="evidence" value="ECO:0007669"/>
    <property type="project" value="InterPro"/>
</dbReference>
<comment type="similarity">
    <text evidence="1">Belongs to the HicA mRNA interferase family.</text>
</comment>
<evidence type="ECO:0000256" key="6">
    <source>
        <dbReference type="ARBA" id="ARBA00022884"/>
    </source>
</evidence>